<feature type="chain" id="PRO_5046922996" description="Lipoprotein" evidence="1">
    <location>
        <begin position="26"/>
        <end position="154"/>
    </location>
</feature>
<evidence type="ECO:0000256" key="1">
    <source>
        <dbReference type="SAM" id="SignalP"/>
    </source>
</evidence>
<evidence type="ECO:0000313" key="2">
    <source>
        <dbReference type="EMBL" id="GAA1492137.1"/>
    </source>
</evidence>
<evidence type="ECO:0000313" key="3">
    <source>
        <dbReference type="Proteomes" id="UP001501742"/>
    </source>
</evidence>
<keyword evidence="1" id="KW-0732">Signal</keyword>
<dbReference type="Proteomes" id="UP001501742">
    <property type="component" value="Unassembled WGS sequence"/>
</dbReference>
<feature type="signal peptide" evidence="1">
    <location>
        <begin position="1"/>
        <end position="25"/>
    </location>
</feature>
<proteinExistence type="predicted"/>
<organism evidence="2 3">
    <name type="scientific">Curtobacterium herbarum</name>
    <dbReference type="NCBI Taxonomy" id="150122"/>
    <lineage>
        <taxon>Bacteria</taxon>
        <taxon>Bacillati</taxon>
        <taxon>Actinomycetota</taxon>
        <taxon>Actinomycetes</taxon>
        <taxon>Micrococcales</taxon>
        <taxon>Microbacteriaceae</taxon>
        <taxon>Curtobacterium</taxon>
    </lineage>
</organism>
<dbReference type="PROSITE" id="PS51257">
    <property type="entry name" value="PROKAR_LIPOPROTEIN"/>
    <property type="match status" value="1"/>
</dbReference>
<name>A0ABN1Z994_9MICO</name>
<reference evidence="2 3" key="1">
    <citation type="journal article" date="2019" name="Int. J. Syst. Evol. Microbiol.">
        <title>The Global Catalogue of Microorganisms (GCM) 10K type strain sequencing project: providing services to taxonomists for standard genome sequencing and annotation.</title>
        <authorList>
            <consortium name="The Broad Institute Genomics Platform"/>
            <consortium name="The Broad Institute Genome Sequencing Center for Infectious Disease"/>
            <person name="Wu L."/>
            <person name="Ma J."/>
        </authorList>
    </citation>
    <scope>NUCLEOTIDE SEQUENCE [LARGE SCALE GENOMIC DNA]</scope>
    <source>
        <strain evidence="2 3">JCM 12140</strain>
    </source>
</reference>
<dbReference type="RefSeq" id="WP_204608925.1">
    <property type="nucleotide sequence ID" value="NZ_BAAAJX010000002.1"/>
</dbReference>
<accession>A0ABN1Z994</accession>
<sequence>MSTAQRAAVLAAGIVFLVGVTGCSAGGSGDTATTAAQPEMSQSERKATIPDLEKEASTVAEGMVDAMADGGTETGSEYVAAHPLAAHHFLGKWEIGKPDATGASIGTVCIEYRPTKDADPVAMATANAQYAPASGSVSELRRTSPVGNGLNTGC</sequence>
<evidence type="ECO:0008006" key="4">
    <source>
        <dbReference type="Google" id="ProtNLM"/>
    </source>
</evidence>
<comment type="caution">
    <text evidence="2">The sequence shown here is derived from an EMBL/GenBank/DDBJ whole genome shotgun (WGS) entry which is preliminary data.</text>
</comment>
<keyword evidence="3" id="KW-1185">Reference proteome</keyword>
<protein>
    <recommendedName>
        <fullName evidence="4">Lipoprotein</fullName>
    </recommendedName>
</protein>
<gene>
    <name evidence="2" type="ORF">GCM10009627_04830</name>
</gene>
<dbReference type="EMBL" id="BAAAJX010000002">
    <property type="protein sequence ID" value="GAA1492137.1"/>
    <property type="molecule type" value="Genomic_DNA"/>
</dbReference>